<dbReference type="SMART" id="SM00342">
    <property type="entry name" value="HTH_ARAC"/>
    <property type="match status" value="1"/>
</dbReference>
<dbReference type="Gene3D" id="2.60.40.10">
    <property type="entry name" value="Immunoglobulins"/>
    <property type="match status" value="1"/>
</dbReference>
<feature type="compositionally biased region" description="Basic and acidic residues" evidence="13">
    <location>
        <begin position="1075"/>
        <end position="1084"/>
    </location>
</feature>
<feature type="region of interest" description="Disordered" evidence="13">
    <location>
        <begin position="1058"/>
        <end position="1084"/>
    </location>
</feature>
<dbReference type="InterPro" id="IPR011006">
    <property type="entry name" value="CheY-like_superfamily"/>
</dbReference>
<comment type="caution">
    <text evidence="18">The sequence shown here is derived from an EMBL/GenBank/DDBJ whole genome shotgun (WGS) entry which is preliminary data.</text>
</comment>
<dbReference type="FunFam" id="3.30.565.10:FF:000037">
    <property type="entry name" value="Hybrid sensor histidine kinase/response regulator"/>
    <property type="match status" value="1"/>
</dbReference>
<keyword evidence="11" id="KW-0804">Transcription</keyword>
<keyword evidence="7" id="KW-0067">ATP-binding</keyword>
<dbReference type="PANTHER" id="PTHR43547:SF2">
    <property type="entry name" value="HYBRID SIGNAL TRANSDUCTION HISTIDINE KINASE C"/>
    <property type="match status" value="1"/>
</dbReference>
<feature type="domain" description="HTH araC/xylS-type" evidence="15">
    <location>
        <begin position="1236"/>
        <end position="1336"/>
    </location>
</feature>
<dbReference type="SMART" id="SM00387">
    <property type="entry name" value="HATPase_c"/>
    <property type="match status" value="1"/>
</dbReference>
<dbReference type="GO" id="GO:0043565">
    <property type="term" value="F:sequence-specific DNA binding"/>
    <property type="evidence" value="ECO:0007669"/>
    <property type="project" value="InterPro"/>
</dbReference>
<dbReference type="Gene3D" id="1.10.287.130">
    <property type="match status" value="1"/>
</dbReference>
<evidence type="ECO:0000256" key="1">
    <source>
        <dbReference type="ARBA" id="ARBA00000085"/>
    </source>
</evidence>
<dbReference type="InterPro" id="IPR005467">
    <property type="entry name" value="His_kinase_dom"/>
</dbReference>
<dbReference type="InterPro" id="IPR003661">
    <property type="entry name" value="HisK_dim/P_dom"/>
</dbReference>
<dbReference type="InterPro" id="IPR003594">
    <property type="entry name" value="HATPase_dom"/>
</dbReference>
<keyword evidence="8" id="KW-0902">Two-component regulatory system</keyword>
<dbReference type="InterPro" id="IPR018062">
    <property type="entry name" value="HTH_AraC-typ_CS"/>
</dbReference>
<dbReference type="SMART" id="SM00448">
    <property type="entry name" value="REC"/>
    <property type="match status" value="1"/>
</dbReference>
<dbReference type="InterPro" id="IPR013783">
    <property type="entry name" value="Ig-like_fold"/>
</dbReference>
<protein>
    <recommendedName>
        <fullName evidence="2">histidine kinase</fullName>
        <ecNumber evidence="2">2.7.13.3</ecNumber>
    </recommendedName>
</protein>
<dbReference type="SUPFAM" id="SSF46689">
    <property type="entry name" value="Homeodomain-like"/>
    <property type="match status" value="1"/>
</dbReference>
<dbReference type="Gene3D" id="2.130.10.10">
    <property type="entry name" value="YVTN repeat-like/Quinoprotein amine dehydrogenase"/>
    <property type="match status" value="2"/>
</dbReference>
<dbReference type="InterPro" id="IPR036097">
    <property type="entry name" value="HisK_dim/P_sf"/>
</dbReference>
<dbReference type="PROSITE" id="PS00041">
    <property type="entry name" value="HTH_ARAC_FAMILY_1"/>
    <property type="match status" value="1"/>
</dbReference>
<evidence type="ECO:0000313" key="19">
    <source>
        <dbReference type="Proteomes" id="UP000283485"/>
    </source>
</evidence>
<feature type="modified residue" description="4-aspartylphosphate" evidence="12">
    <location>
        <position position="1136"/>
    </location>
</feature>
<dbReference type="Pfam" id="PF07495">
    <property type="entry name" value="Y_Y_Y"/>
    <property type="match status" value="1"/>
</dbReference>
<keyword evidence="14" id="KW-0812">Transmembrane</keyword>
<dbReference type="PROSITE" id="PS50109">
    <property type="entry name" value="HIS_KIN"/>
    <property type="match status" value="1"/>
</dbReference>
<organism evidence="18 19">
    <name type="scientific">Phocaeicola plebeius</name>
    <dbReference type="NCBI Taxonomy" id="310297"/>
    <lineage>
        <taxon>Bacteria</taxon>
        <taxon>Pseudomonadati</taxon>
        <taxon>Bacteroidota</taxon>
        <taxon>Bacteroidia</taxon>
        <taxon>Bacteroidales</taxon>
        <taxon>Bacteroidaceae</taxon>
        <taxon>Phocaeicola</taxon>
    </lineage>
</organism>
<dbReference type="EMBL" id="QRHQ01000036">
    <property type="protein sequence ID" value="RHF87101.1"/>
    <property type="molecule type" value="Genomic_DNA"/>
</dbReference>
<dbReference type="PROSITE" id="PS50110">
    <property type="entry name" value="RESPONSE_REGULATORY"/>
    <property type="match status" value="1"/>
</dbReference>
<dbReference type="SMART" id="SM00388">
    <property type="entry name" value="HisKA"/>
    <property type="match status" value="1"/>
</dbReference>
<name>A0A414R252_9BACT</name>
<dbReference type="PRINTS" id="PR00344">
    <property type="entry name" value="BCTRLSENSOR"/>
</dbReference>
<dbReference type="Proteomes" id="UP000283485">
    <property type="component" value="Unassembled WGS sequence"/>
</dbReference>
<dbReference type="SUPFAM" id="SSF55874">
    <property type="entry name" value="ATPase domain of HSP90 chaperone/DNA topoisomerase II/histidine kinase"/>
    <property type="match status" value="1"/>
</dbReference>
<evidence type="ECO:0000256" key="7">
    <source>
        <dbReference type="ARBA" id="ARBA00022840"/>
    </source>
</evidence>
<dbReference type="PROSITE" id="PS01124">
    <property type="entry name" value="HTH_ARAC_FAMILY_2"/>
    <property type="match status" value="1"/>
</dbReference>
<keyword evidence="6 18" id="KW-0418">Kinase</keyword>
<evidence type="ECO:0000256" key="10">
    <source>
        <dbReference type="ARBA" id="ARBA00023125"/>
    </source>
</evidence>
<evidence type="ECO:0000256" key="11">
    <source>
        <dbReference type="ARBA" id="ARBA00023163"/>
    </source>
</evidence>
<dbReference type="Pfam" id="PF07494">
    <property type="entry name" value="Reg_prop"/>
    <property type="match status" value="2"/>
</dbReference>
<evidence type="ECO:0000256" key="14">
    <source>
        <dbReference type="SAM" id="Phobius"/>
    </source>
</evidence>
<evidence type="ECO:0000256" key="2">
    <source>
        <dbReference type="ARBA" id="ARBA00012438"/>
    </source>
</evidence>
<proteinExistence type="predicted"/>
<dbReference type="InterPro" id="IPR004358">
    <property type="entry name" value="Sig_transdc_His_kin-like_C"/>
</dbReference>
<dbReference type="InterPro" id="IPR018060">
    <property type="entry name" value="HTH_AraC"/>
</dbReference>
<dbReference type="SUPFAM" id="SSF63829">
    <property type="entry name" value="Calcium-dependent phosphotriesterase"/>
    <property type="match status" value="2"/>
</dbReference>
<dbReference type="CDD" id="cd00082">
    <property type="entry name" value="HisKA"/>
    <property type="match status" value="1"/>
</dbReference>
<evidence type="ECO:0000313" key="18">
    <source>
        <dbReference type="EMBL" id="RHF87101.1"/>
    </source>
</evidence>
<dbReference type="Gene3D" id="3.30.565.10">
    <property type="entry name" value="Histidine kinase-like ATPase, C-terminal domain"/>
    <property type="match status" value="1"/>
</dbReference>
<keyword evidence="10" id="KW-0238">DNA-binding</keyword>
<keyword evidence="9" id="KW-0805">Transcription regulation</keyword>
<dbReference type="GO" id="GO:0000155">
    <property type="term" value="F:phosphorelay sensor kinase activity"/>
    <property type="evidence" value="ECO:0007669"/>
    <property type="project" value="InterPro"/>
</dbReference>
<dbReference type="InterPro" id="IPR009057">
    <property type="entry name" value="Homeodomain-like_sf"/>
</dbReference>
<dbReference type="GO" id="GO:0003700">
    <property type="term" value="F:DNA-binding transcription factor activity"/>
    <property type="evidence" value="ECO:0007669"/>
    <property type="project" value="InterPro"/>
</dbReference>
<reference evidence="18 19" key="1">
    <citation type="submission" date="2018-08" db="EMBL/GenBank/DDBJ databases">
        <title>A genome reference for cultivated species of the human gut microbiota.</title>
        <authorList>
            <person name="Zou Y."/>
            <person name="Xue W."/>
            <person name="Luo G."/>
        </authorList>
    </citation>
    <scope>NUCLEOTIDE SEQUENCE [LARGE SCALE GENOMIC DNA]</scope>
    <source>
        <strain evidence="18 19">AM23-23</strain>
    </source>
</reference>
<gene>
    <name evidence="18" type="ORF">DW653_13930</name>
</gene>
<dbReference type="SUPFAM" id="SSF52172">
    <property type="entry name" value="CheY-like"/>
    <property type="match status" value="1"/>
</dbReference>
<dbReference type="Pfam" id="PF00512">
    <property type="entry name" value="HisKA"/>
    <property type="match status" value="1"/>
</dbReference>
<dbReference type="PANTHER" id="PTHR43547">
    <property type="entry name" value="TWO-COMPONENT HISTIDINE KINASE"/>
    <property type="match status" value="1"/>
</dbReference>
<evidence type="ECO:0000256" key="8">
    <source>
        <dbReference type="ARBA" id="ARBA00023012"/>
    </source>
</evidence>
<dbReference type="InterPro" id="IPR015943">
    <property type="entry name" value="WD40/YVTN_repeat-like_dom_sf"/>
</dbReference>
<dbReference type="GO" id="GO:0005524">
    <property type="term" value="F:ATP binding"/>
    <property type="evidence" value="ECO:0007669"/>
    <property type="project" value="UniProtKB-KW"/>
</dbReference>
<dbReference type="Pfam" id="PF12833">
    <property type="entry name" value="HTH_18"/>
    <property type="match status" value="1"/>
</dbReference>
<dbReference type="EC" id="2.7.13.3" evidence="2"/>
<evidence type="ECO:0000256" key="12">
    <source>
        <dbReference type="PROSITE-ProRule" id="PRU00169"/>
    </source>
</evidence>
<sequence>MKNIVSGIIGLLFIFTCQAQNLYFKHLGIADGLSQVRIQTIYQDEIGAVWLGTSEGLNRYNGTSVSTYAIPEDFQTFSTDGIDQICGNKRGKLYVKTQGKVCSFDLHQEKFTILIEKGVKSLFCEQDTLWAACENGIYYCTEQEKQLKQFTSFPSHLRQATRLYVKNDTIWAISPTHLFAIPRKNSSQQIEFATFNNDARCIFVDHSNNIWIGSWSGVYRISPSRHTTTHYTNAEGKLSDDQIRSITEDNFGNIWIGTFRGLDCYHPQTDSWSHYVEYGDSPNTLSHNSILDLYKDKQGNIWAGTYFGGVNIFNPTPEKNYFYHANPLRTDWLNFPVVSKMTEDLSGNLWICTEGGGLNQLNLQTGKFTHYTHQPGNPQSIGSNNLKSIYFDPTTEILYVGTHFGGLYIFDTRTKRGHSLHHQQGNPNSLPHDIVNSIQPYREGLLLLTQGGVVYMDKKTEKFSEISQDPPINQLVKKSFTYETFLLDSHNRLWLGLSRGGVICIDLTTSHIAKYLAAPLSSGGVSHIFEDRYGEIYVGTTGAGMFHYQRKEDTFKQYNIQNQSLPSNFCYYIGESKAKNCLYLIHGNGISLFNTQTETIENTYRLFNQSYSLGSCLFRDKRGYLYIGGTNGMAVLKKETTETLPPHPHFDQLSVFNKTIQPGDETGILSSILDRTREIHLKHNQNNLTIEIATYSYIDDVHSSFEYTLEGFDQSWNRMQGKYITYTNLSPGNYTLKVRPVISGKGQAKEACLNIHVAPPFYASIWAYLLYTCIIGGLIFVFLSFVVRQTKLRASLASAQKEKEHIEAINQMKIDFFTNVSHEFRTPLTLILGQLEALIQTENLQNTVHNRLVRIYKNAWNMRRLISELLDFRKQEQGCVTLRVEEQELVEFIKQTCLPFIEYAHQKEINFKIDALTEHLSIWIDPLQMQKVISNLLLNALKYTPSKGSITVSIRKIKNQAVITVADTGCGIAEKDLTQIFERFYQAKNNSGNVPTGTGIGLSIAQNIIKLHHGTILATSKLGEGSLFTINLPLGQSHFSPDELVQATEEPVILSQETELPPIPAFAEESDEKETEPSEEHNEKEKPILLLVEENEELCSILKEALETTYEVYVVHNGKEGWEKAQEIQPELVITDLIIPEMSGKELCYKIKNNIELAQVSVILITGQMSTEQMIEAFRFGIDDYIIKPFDIRMLLARCRNLLKNKSRLKAYYTNKAIPETSAEDAISESDRKLLQKCIDIIRENFTNPDFDVASLANALCMGRSKLYTKFKQLVGLPPNEFILKIKLEEAMSLLKEHPELNISEVSMQVGFSSPRYFSKLFKNFFGITPQSIRGKGEKTNSI</sequence>
<evidence type="ECO:0000256" key="5">
    <source>
        <dbReference type="ARBA" id="ARBA00022741"/>
    </source>
</evidence>
<evidence type="ECO:0000259" key="17">
    <source>
        <dbReference type="PROSITE" id="PS50110"/>
    </source>
</evidence>
<dbReference type="Pfam" id="PF00072">
    <property type="entry name" value="Response_reg"/>
    <property type="match status" value="1"/>
</dbReference>
<keyword evidence="3 12" id="KW-0597">Phosphoprotein</keyword>
<dbReference type="Gene3D" id="1.10.10.60">
    <property type="entry name" value="Homeodomain-like"/>
    <property type="match status" value="1"/>
</dbReference>
<dbReference type="SUPFAM" id="SSF47384">
    <property type="entry name" value="Homodimeric domain of signal transducing histidine kinase"/>
    <property type="match status" value="1"/>
</dbReference>
<accession>A0A414R252</accession>
<evidence type="ECO:0000259" key="15">
    <source>
        <dbReference type="PROSITE" id="PS01124"/>
    </source>
</evidence>
<dbReference type="Gene3D" id="3.40.50.2300">
    <property type="match status" value="1"/>
</dbReference>
<feature type="domain" description="Response regulatory" evidence="17">
    <location>
        <begin position="1088"/>
        <end position="1203"/>
    </location>
</feature>
<dbReference type="InterPro" id="IPR011110">
    <property type="entry name" value="Reg_prop"/>
</dbReference>
<keyword evidence="5" id="KW-0547">Nucleotide-binding</keyword>
<dbReference type="InterPro" id="IPR001789">
    <property type="entry name" value="Sig_transdc_resp-reg_receiver"/>
</dbReference>
<dbReference type="RefSeq" id="WP_118212102.1">
    <property type="nucleotide sequence ID" value="NZ_JAQDLO010000002.1"/>
</dbReference>
<keyword evidence="14" id="KW-1133">Transmembrane helix</keyword>
<keyword evidence="14" id="KW-0472">Membrane</keyword>
<keyword evidence="4" id="KW-0808">Transferase</keyword>
<dbReference type="InterPro" id="IPR011123">
    <property type="entry name" value="Y_Y_Y"/>
</dbReference>
<evidence type="ECO:0000259" key="16">
    <source>
        <dbReference type="PROSITE" id="PS50109"/>
    </source>
</evidence>
<evidence type="ECO:0000256" key="4">
    <source>
        <dbReference type="ARBA" id="ARBA00022679"/>
    </source>
</evidence>
<evidence type="ECO:0000256" key="13">
    <source>
        <dbReference type="SAM" id="MobiDB-lite"/>
    </source>
</evidence>
<evidence type="ECO:0000256" key="3">
    <source>
        <dbReference type="ARBA" id="ARBA00022553"/>
    </source>
</evidence>
<comment type="catalytic activity">
    <reaction evidence="1">
        <text>ATP + protein L-histidine = ADP + protein N-phospho-L-histidine.</text>
        <dbReference type="EC" id="2.7.13.3"/>
    </reaction>
</comment>
<dbReference type="InterPro" id="IPR036890">
    <property type="entry name" value="HATPase_C_sf"/>
</dbReference>
<evidence type="ECO:0000256" key="9">
    <source>
        <dbReference type="ARBA" id="ARBA00023015"/>
    </source>
</evidence>
<dbReference type="FunFam" id="1.10.287.130:FF:000034">
    <property type="entry name" value="Two-component system sensor histidine kinase/response regulator"/>
    <property type="match status" value="1"/>
</dbReference>
<feature type="transmembrane region" description="Helical" evidence="14">
    <location>
        <begin position="765"/>
        <end position="787"/>
    </location>
</feature>
<dbReference type="CDD" id="cd00075">
    <property type="entry name" value="HATPase"/>
    <property type="match status" value="1"/>
</dbReference>
<dbReference type="Pfam" id="PF02518">
    <property type="entry name" value="HATPase_c"/>
    <property type="match status" value="1"/>
</dbReference>
<evidence type="ECO:0000256" key="6">
    <source>
        <dbReference type="ARBA" id="ARBA00022777"/>
    </source>
</evidence>
<feature type="domain" description="Histidine kinase" evidence="16">
    <location>
        <begin position="819"/>
        <end position="1036"/>
    </location>
</feature>